<organism evidence="2 3">
    <name type="scientific">Phlyctema vagabunda</name>
    <dbReference type="NCBI Taxonomy" id="108571"/>
    <lineage>
        <taxon>Eukaryota</taxon>
        <taxon>Fungi</taxon>
        <taxon>Dikarya</taxon>
        <taxon>Ascomycota</taxon>
        <taxon>Pezizomycotina</taxon>
        <taxon>Leotiomycetes</taxon>
        <taxon>Helotiales</taxon>
        <taxon>Dermateaceae</taxon>
        <taxon>Phlyctema</taxon>
    </lineage>
</organism>
<dbReference type="Pfam" id="PF00856">
    <property type="entry name" value="SET"/>
    <property type="match status" value="1"/>
</dbReference>
<evidence type="ECO:0000313" key="2">
    <source>
        <dbReference type="EMBL" id="KAL3427686.1"/>
    </source>
</evidence>
<proteinExistence type="predicted"/>
<sequence length="181" mass="20218">MTRMRSLEGPERQEPAGQGIALSRNQSMVLVMDTPKGRGIFAGQDLAAHTLLDICPVLVLDPVENEKHIRKTDLYNYTYNWPYTPPPQTARGTASAKTPSTTQAIILGLGSMFNHSSLHQNVGWKRDVPNLLIRYTALRDIKKGEELCISYGSRLTFKDTDAEAMASDDEDENQVLRIELT</sequence>
<dbReference type="PROSITE" id="PS50280">
    <property type="entry name" value="SET"/>
    <property type="match status" value="1"/>
</dbReference>
<gene>
    <name evidence="2" type="ORF">PVAG01_01195</name>
</gene>
<evidence type="ECO:0000259" key="1">
    <source>
        <dbReference type="PROSITE" id="PS50280"/>
    </source>
</evidence>
<name>A0ABR4PXU4_9HELO</name>
<reference evidence="2 3" key="1">
    <citation type="submission" date="2024-06" db="EMBL/GenBank/DDBJ databases">
        <title>Complete genome of Phlyctema vagabunda strain 19-DSS-EL-015.</title>
        <authorList>
            <person name="Fiorenzani C."/>
        </authorList>
    </citation>
    <scope>NUCLEOTIDE SEQUENCE [LARGE SCALE GENOMIC DNA]</scope>
    <source>
        <strain evidence="2 3">19-DSS-EL-015</strain>
    </source>
</reference>
<protein>
    <recommendedName>
        <fullName evidence="1">SET domain-containing protein</fullName>
    </recommendedName>
</protein>
<dbReference type="InterPro" id="IPR046341">
    <property type="entry name" value="SET_dom_sf"/>
</dbReference>
<dbReference type="PIRSF" id="PIRSF022536">
    <property type="entry name" value="A612L_SET"/>
    <property type="match status" value="1"/>
</dbReference>
<keyword evidence="3" id="KW-1185">Reference proteome</keyword>
<dbReference type="EMBL" id="JBFCZG010000001">
    <property type="protein sequence ID" value="KAL3427686.1"/>
    <property type="molecule type" value="Genomic_DNA"/>
</dbReference>
<dbReference type="Proteomes" id="UP001629113">
    <property type="component" value="Unassembled WGS sequence"/>
</dbReference>
<comment type="caution">
    <text evidence="2">The sequence shown here is derived from an EMBL/GenBank/DDBJ whole genome shotgun (WGS) entry which is preliminary data.</text>
</comment>
<dbReference type="Gene3D" id="2.170.270.10">
    <property type="entry name" value="SET domain"/>
    <property type="match status" value="1"/>
</dbReference>
<dbReference type="CDD" id="cd10540">
    <property type="entry name" value="SET_SpSet7-like"/>
    <property type="match status" value="1"/>
</dbReference>
<dbReference type="SMART" id="SM00317">
    <property type="entry name" value="SET"/>
    <property type="match status" value="1"/>
</dbReference>
<feature type="domain" description="SET" evidence="1">
    <location>
        <begin position="26"/>
        <end position="152"/>
    </location>
</feature>
<evidence type="ECO:0000313" key="3">
    <source>
        <dbReference type="Proteomes" id="UP001629113"/>
    </source>
</evidence>
<accession>A0ABR4PXU4</accession>
<dbReference type="InterPro" id="IPR009207">
    <property type="entry name" value="SET7_MeTrfase"/>
</dbReference>
<dbReference type="SUPFAM" id="SSF82199">
    <property type="entry name" value="SET domain"/>
    <property type="match status" value="1"/>
</dbReference>
<dbReference type="InterPro" id="IPR001214">
    <property type="entry name" value="SET_dom"/>
</dbReference>